<accession>A0ABS6BD18</accession>
<evidence type="ECO:0000313" key="1">
    <source>
        <dbReference type="EMBL" id="MBU3067361.1"/>
    </source>
</evidence>
<dbReference type="Proteomes" id="UP000733379">
    <property type="component" value="Unassembled WGS sequence"/>
</dbReference>
<comment type="caution">
    <text evidence="1">The sequence shown here is derived from an EMBL/GenBank/DDBJ whole genome shotgun (WGS) entry which is preliminary data.</text>
</comment>
<reference evidence="1 2" key="1">
    <citation type="submission" date="2021-06" db="EMBL/GenBank/DDBJ databases">
        <title>Actinomycetes sequencing.</title>
        <authorList>
            <person name="Shan Q."/>
        </authorList>
    </citation>
    <scope>NUCLEOTIDE SEQUENCE [LARGE SCALE GENOMIC DNA]</scope>
    <source>
        <strain evidence="1 2">NEAU-G5</strain>
    </source>
</reference>
<keyword evidence="2" id="KW-1185">Reference proteome</keyword>
<organism evidence="1 2">
    <name type="scientific">Nocardia albiluteola</name>
    <dbReference type="NCBI Taxonomy" id="2842303"/>
    <lineage>
        <taxon>Bacteria</taxon>
        <taxon>Bacillati</taxon>
        <taxon>Actinomycetota</taxon>
        <taxon>Actinomycetes</taxon>
        <taxon>Mycobacteriales</taxon>
        <taxon>Nocardiaceae</taxon>
        <taxon>Nocardia</taxon>
    </lineage>
</organism>
<dbReference type="RefSeq" id="WP_215923449.1">
    <property type="nucleotide sequence ID" value="NZ_JAHKNI010000021.1"/>
</dbReference>
<dbReference type="EMBL" id="JAHKNI010000021">
    <property type="protein sequence ID" value="MBU3067361.1"/>
    <property type="molecule type" value="Genomic_DNA"/>
</dbReference>
<gene>
    <name evidence="1" type="ORF">KO481_38300</name>
</gene>
<proteinExistence type="predicted"/>
<sequence length="163" mass="17847">MSSPFRTPRFAASRWKINTPGKLALPIWNIQCGNSFDLSVGPCTVRGMAPDPSCRHDALFRPAELDQFADQFPPAATEVIMTTGEMLRAEGRDQGRIEGRIEGRAATLLKQFALKFGPVSEAVERAVRAAGIDQLDVWTERILTAATVDEVLAWHGVISASPR</sequence>
<name>A0ABS6BD18_9NOCA</name>
<evidence type="ECO:0000313" key="2">
    <source>
        <dbReference type="Proteomes" id="UP000733379"/>
    </source>
</evidence>
<protein>
    <submittedName>
        <fullName evidence="1">DUF4351 domain-containing protein</fullName>
    </submittedName>
</protein>